<proteinExistence type="predicted"/>
<evidence type="ECO:0000313" key="1">
    <source>
        <dbReference type="EMBL" id="OAY51427.1"/>
    </source>
</evidence>
<accession>A0A2C9VYH1</accession>
<protein>
    <submittedName>
        <fullName evidence="1">Uncharacterized protein</fullName>
    </submittedName>
</protein>
<reference evidence="1" key="1">
    <citation type="submission" date="2016-02" db="EMBL/GenBank/DDBJ databases">
        <title>WGS assembly of Manihot esculenta.</title>
        <authorList>
            <person name="Bredeson J.V."/>
            <person name="Prochnik S.E."/>
            <person name="Lyons J.B."/>
            <person name="Schmutz J."/>
            <person name="Grimwood J."/>
            <person name="Vrebalov J."/>
            <person name="Bart R.S."/>
            <person name="Amuge T."/>
            <person name="Ferguson M.E."/>
            <person name="Green R."/>
            <person name="Putnam N."/>
            <person name="Stites J."/>
            <person name="Rounsley S."/>
            <person name="Rokhsar D.S."/>
        </authorList>
    </citation>
    <scope>NUCLEOTIDE SEQUENCE [LARGE SCALE GENOMIC DNA]</scope>
    <source>
        <tissue evidence="1">Leaf</tissue>
    </source>
</reference>
<name>A0A2C9VYH1_MANES</name>
<dbReference type="AlphaFoldDB" id="A0A2C9VYH1"/>
<organism evidence="1">
    <name type="scientific">Manihot esculenta</name>
    <name type="common">Cassava</name>
    <name type="synonym">Jatropha manihot</name>
    <dbReference type="NCBI Taxonomy" id="3983"/>
    <lineage>
        <taxon>Eukaryota</taxon>
        <taxon>Viridiplantae</taxon>
        <taxon>Streptophyta</taxon>
        <taxon>Embryophyta</taxon>
        <taxon>Tracheophyta</taxon>
        <taxon>Spermatophyta</taxon>
        <taxon>Magnoliopsida</taxon>
        <taxon>eudicotyledons</taxon>
        <taxon>Gunneridae</taxon>
        <taxon>Pentapetalae</taxon>
        <taxon>rosids</taxon>
        <taxon>fabids</taxon>
        <taxon>Malpighiales</taxon>
        <taxon>Euphorbiaceae</taxon>
        <taxon>Crotonoideae</taxon>
        <taxon>Manihoteae</taxon>
        <taxon>Manihot</taxon>
    </lineage>
</organism>
<dbReference type="EMBL" id="CM004390">
    <property type="protein sequence ID" value="OAY51427.1"/>
    <property type="molecule type" value="Genomic_DNA"/>
</dbReference>
<sequence>MHKGAPKVCVCERERSFESKSSYMEVHKCNSLCFSCFIEVCCLAILSQQFVLY</sequence>
<gene>
    <name evidence="1" type="ORF">MANES_04G005900</name>
</gene>